<accession>A0A9W6HE39</accession>
<dbReference type="InterPro" id="IPR011032">
    <property type="entry name" value="GroES-like_sf"/>
</dbReference>
<comment type="caution">
    <text evidence="2">The sequence shown here is derived from an EMBL/GenBank/DDBJ whole genome shotgun (WGS) entry which is preliminary data.</text>
</comment>
<dbReference type="InterPro" id="IPR036291">
    <property type="entry name" value="NAD(P)-bd_dom_sf"/>
</dbReference>
<sequence>MKAAVVDRAGAVPRFQDFPDPEVGEGQVLVTVEAVAVENVDRAIVAGTHYTSAPFQAALPAIPCFDGIGRLPDGTVVGFGGVTPPYGTLAQYAAVPATHTAPIPEGIGAPIAAALSSAISAMSMRTAGGLSSGETVLVQGATGVAGRLAVQIARLLGAGRIVATGRDEEALRQLSALGADAVINTAVDDAELVQAFRDHAGDGYDVVIDYLWGRPTELLTRALIPGSFAMPERTRLVQIGESAGPAISLTGDALRTSGLEIYGAARNLASGMAAAYQQVVDWLRSGELAIDVTTMPLSEIESAWTRTDLRGTRLVIVPD</sequence>
<evidence type="ECO:0000313" key="3">
    <source>
        <dbReference type="Proteomes" id="UP001142372"/>
    </source>
</evidence>
<dbReference type="AlphaFoldDB" id="A0A9W6HE39"/>
<dbReference type="RefSeq" id="WP_271178692.1">
    <property type="nucleotide sequence ID" value="NZ_BSEN01000015.1"/>
</dbReference>
<name>A0A9W6HE39_9MICO</name>
<dbReference type="Gene3D" id="3.90.180.10">
    <property type="entry name" value="Medium-chain alcohol dehydrogenases, catalytic domain"/>
    <property type="match status" value="2"/>
</dbReference>
<dbReference type="InterPro" id="IPR051397">
    <property type="entry name" value="Zn-ADH-like_protein"/>
</dbReference>
<dbReference type="Proteomes" id="UP001142372">
    <property type="component" value="Unassembled WGS sequence"/>
</dbReference>
<dbReference type="Pfam" id="PF00107">
    <property type="entry name" value="ADH_zinc_N"/>
    <property type="match status" value="1"/>
</dbReference>
<dbReference type="SUPFAM" id="SSF50129">
    <property type="entry name" value="GroES-like"/>
    <property type="match status" value="1"/>
</dbReference>
<dbReference type="EMBL" id="BSEN01000015">
    <property type="protein sequence ID" value="GLJ78098.1"/>
    <property type="molecule type" value="Genomic_DNA"/>
</dbReference>
<dbReference type="GO" id="GO:0016491">
    <property type="term" value="F:oxidoreductase activity"/>
    <property type="evidence" value="ECO:0007669"/>
    <property type="project" value="InterPro"/>
</dbReference>
<proteinExistence type="predicted"/>
<dbReference type="InterPro" id="IPR013149">
    <property type="entry name" value="ADH-like_C"/>
</dbReference>
<reference evidence="2" key="1">
    <citation type="journal article" date="2014" name="Int. J. Syst. Evol. Microbiol.">
        <title>Complete genome sequence of Corynebacterium casei LMG S-19264T (=DSM 44701T), isolated from a smear-ripened cheese.</title>
        <authorList>
            <consortium name="US DOE Joint Genome Institute (JGI-PGF)"/>
            <person name="Walter F."/>
            <person name="Albersmeier A."/>
            <person name="Kalinowski J."/>
            <person name="Ruckert C."/>
        </authorList>
    </citation>
    <scope>NUCLEOTIDE SEQUENCE</scope>
    <source>
        <strain evidence="2">VKM Ac-1401</strain>
    </source>
</reference>
<dbReference type="InterPro" id="IPR020843">
    <property type="entry name" value="ER"/>
</dbReference>
<dbReference type="PANTHER" id="PTHR43677">
    <property type="entry name" value="SHORT-CHAIN DEHYDROGENASE/REDUCTASE"/>
    <property type="match status" value="1"/>
</dbReference>
<dbReference type="Gene3D" id="3.40.50.720">
    <property type="entry name" value="NAD(P)-binding Rossmann-like Domain"/>
    <property type="match status" value="1"/>
</dbReference>
<gene>
    <name evidence="2" type="ORF">GCM10017584_36720</name>
</gene>
<evidence type="ECO:0000259" key="1">
    <source>
        <dbReference type="SMART" id="SM00829"/>
    </source>
</evidence>
<dbReference type="PANTHER" id="PTHR43677:SF11">
    <property type="entry name" value="ZINC-CONTAINING ALCOHOL DEHYDROGENASE"/>
    <property type="match status" value="1"/>
</dbReference>
<organism evidence="2 3">
    <name type="scientific">Leifsonia poae</name>
    <dbReference type="NCBI Taxonomy" id="110933"/>
    <lineage>
        <taxon>Bacteria</taxon>
        <taxon>Bacillati</taxon>
        <taxon>Actinomycetota</taxon>
        <taxon>Actinomycetes</taxon>
        <taxon>Micrococcales</taxon>
        <taxon>Microbacteriaceae</taxon>
        <taxon>Leifsonia</taxon>
    </lineage>
</organism>
<dbReference type="SUPFAM" id="SSF51735">
    <property type="entry name" value="NAD(P)-binding Rossmann-fold domains"/>
    <property type="match status" value="1"/>
</dbReference>
<evidence type="ECO:0000313" key="2">
    <source>
        <dbReference type="EMBL" id="GLJ78098.1"/>
    </source>
</evidence>
<dbReference type="SMART" id="SM00829">
    <property type="entry name" value="PKS_ER"/>
    <property type="match status" value="1"/>
</dbReference>
<reference evidence="2" key="2">
    <citation type="submission" date="2023-01" db="EMBL/GenBank/DDBJ databases">
        <authorList>
            <person name="Sun Q."/>
            <person name="Evtushenko L."/>
        </authorList>
    </citation>
    <scope>NUCLEOTIDE SEQUENCE</scope>
    <source>
        <strain evidence="2">VKM Ac-1401</strain>
    </source>
</reference>
<feature type="domain" description="Enoyl reductase (ER)" evidence="1">
    <location>
        <begin position="10"/>
        <end position="316"/>
    </location>
</feature>
<protein>
    <submittedName>
        <fullName evidence="2">Zinc-binding dehydrogenase</fullName>
    </submittedName>
</protein>
<keyword evidence="3" id="KW-1185">Reference proteome</keyword>